<dbReference type="OrthoDB" id="5728337at2"/>
<protein>
    <recommendedName>
        <fullName evidence="3">HD domain-containing protein</fullName>
    </recommendedName>
</protein>
<organism evidence="1 2">
    <name type="scientific">Spirosoma montaniterrae</name>
    <dbReference type="NCBI Taxonomy" id="1178516"/>
    <lineage>
        <taxon>Bacteria</taxon>
        <taxon>Pseudomonadati</taxon>
        <taxon>Bacteroidota</taxon>
        <taxon>Cytophagia</taxon>
        <taxon>Cytophagales</taxon>
        <taxon>Cytophagaceae</taxon>
        <taxon>Spirosoma</taxon>
    </lineage>
</organism>
<gene>
    <name evidence="1" type="ORF">AWR27_06195</name>
</gene>
<dbReference type="Proteomes" id="UP000187941">
    <property type="component" value="Chromosome"/>
</dbReference>
<evidence type="ECO:0000313" key="2">
    <source>
        <dbReference type="Proteomes" id="UP000187941"/>
    </source>
</evidence>
<name>A0A1P9WU94_9BACT</name>
<dbReference type="AlphaFoldDB" id="A0A1P9WU94"/>
<accession>A0A1P9WU94</accession>
<dbReference type="RefSeq" id="WP_077130396.1">
    <property type="nucleotide sequence ID" value="NZ_CP014263.1"/>
</dbReference>
<reference evidence="1 2" key="1">
    <citation type="submission" date="2016-01" db="EMBL/GenBank/DDBJ databases">
        <authorList>
            <person name="Oliw E.H."/>
        </authorList>
    </citation>
    <scope>NUCLEOTIDE SEQUENCE [LARGE SCALE GENOMIC DNA]</scope>
    <source>
        <strain evidence="1 2">DY10</strain>
    </source>
</reference>
<dbReference type="SUPFAM" id="SSF109604">
    <property type="entry name" value="HD-domain/PDEase-like"/>
    <property type="match status" value="1"/>
</dbReference>
<dbReference type="KEGG" id="smon:AWR27_06195"/>
<proteinExistence type="predicted"/>
<dbReference type="EMBL" id="CP014263">
    <property type="protein sequence ID" value="AQG78951.1"/>
    <property type="molecule type" value="Genomic_DNA"/>
</dbReference>
<evidence type="ECO:0000313" key="1">
    <source>
        <dbReference type="EMBL" id="AQG78951.1"/>
    </source>
</evidence>
<evidence type="ECO:0008006" key="3">
    <source>
        <dbReference type="Google" id="ProtNLM"/>
    </source>
</evidence>
<sequence>MNTASAWQHILHRLTIGLDPEQTYHTVGNTIDVAEQVHQIAQAEGITDTEELNLLQIAAYYHDADKIL</sequence>
<keyword evidence="2" id="KW-1185">Reference proteome</keyword>